<dbReference type="PANTHER" id="PTHR12786">
    <property type="entry name" value="SPLICING FACTOR SF3A-RELATED"/>
    <property type="match status" value="1"/>
</dbReference>
<evidence type="ECO:0000256" key="9">
    <source>
        <dbReference type="SAM" id="MobiDB-lite"/>
    </source>
</evidence>
<comment type="similarity">
    <text evidence="3">Belongs to the SDE2 family.</text>
</comment>
<feature type="compositionally biased region" description="Polar residues" evidence="9">
    <location>
        <begin position="247"/>
        <end position="262"/>
    </location>
</feature>
<gene>
    <name evidence="12" type="ORF">CDAUBV1_LOCUS8240</name>
</gene>
<feature type="compositionally biased region" description="Low complexity" evidence="9">
    <location>
        <begin position="167"/>
        <end position="178"/>
    </location>
</feature>
<feature type="region of interest" description="Disordered" evidence="9">
    <location>
        <begin position="163"/>
        <end position="322"/>
    </location>
</feature>
<evidence type="ECO:0000259" key="11">
    <source>
        <dbReference type="Pfam" id="PF22782"/>
    </source>
</evidence>
<dbReference type="EMBL" id="CAXLJL010000212">
    <property type="protein sequence ID" value="CAL5134548.1"/>
    <property type="molecule type" value="Genomic_DNA"/>
</dbReference>
<proteinExistence type="inferred from homology"/>
<feature type="compositionally biased region" description="Low complexity" evidence="9">
    <location>
        <begin position="195"/>
        <end position="215"/>
    </location>
</feature>
<keyword evidence="6" id="KW-0508">mRNA splicing</keyword>
<dbReference type="InterPro" id="IPR053822">
    <property type="entry name" value="SDE2-like_dom"/>
</dbReference>
<dbReference type="Proteomes" id="UP001497525">
    <property type="component" value="Unassembled WGS sequence"/>
</dbReference>
<dbReference type="PANTHER" id="PTHR12786:SF1">
    <property type="entry name" value="SPLICING REGULATOR SDE2"/>
    <property type="match status" value="1"/>
</dbReference>
<feature type="domain" description="SDE2/SF3A3 SAP" evidence="10">
    <location>
        <begin position="295"/>
        <end position="364"/>
    </location>
</feature>
<dbReference type="GO" id="GO:0005634">
    <property type="term" value="C:nucleus"/>
    <property type="evidence" value="ECO:0007669"/>
    <property type="project" value="UniProtKB-SubCell"/>
</dbReference>
<name>A0AAV2THC1_CALDB</name>
<keyword evidence="5" id="KW-0507">mRNA processing</keyword>
<evidence type="ECO:0000256" key="2">
    <source>
        <dbReference type="ARBA" id="ARBA00004496"/>
    </source>
</evidence>
<dbReference type="AlphaFoldDB" id="A0AAV2THC1"/>
<reference evidence="12" key="1">
    <citation type="submission" date="2024-06" db="EMBL/GenBank/DDBJ databases">
        <authorList>
            <person name="Liu X."/>
            <person name="Lenzi L."/>
            <person name="Haldenby T S."/>
            <person name="Uol C."/>
        </authorList>
    </citation>
    <scope>NUCLEOTIDE SEQUENCE</scope>
</reference>
<dbReference type="GO" id="GO:0005737">
    <property type="term" value="C:cytoplasm"/>
    <property type="evidence" value="ECO:0007669"/>
    <property type="project" value="UniProtKB-SubCell"/>
</dbReference>
<evidence type="ECO:0008006" key="14">
    <source>
        <dbReference type="Google" id="ProtNLM"/>
    </source>
</evidence>
<organism evidence="12 13">
    <name type="scientific">Calicophoron daubneyi</name>
    <name type="common">Rumen fluke</name>
    <name type="synonym">Paramphistomum daubneyi</name>
    <dbReference type="NCBI Taxonomy" id="300641"/>
    <lineage>
        <taxon>Eukaryota</taxon>
        <taxon>Metazoa</taxon>
        <taxon>Spiralia</taxon>
        <taxon>Lophotrochozoa</taxon>
        <taxon>Platyhelminthes</taxon>
        <taxon>Trematoda</taxon>
        <taxon>Digenea</taxon>
        <taxon>Plagiorchiida</taxon>
        <taxon>Pronocephalata</taxon>
        <taxon>Paramphistomoidea</taxon>
        <taxon>Paramphistomidae</taxon>
        <taxon>Calicophoron</taxon>
    </lineage>
</organism>
<dbReference type="Pfam" id="PF13297">
    <property type="entry name" value="SDE2_2C"/>
    <property type="match status" value="1"/>
</dbReference>
<keyword evidence="7" id="KW-0539">Nucleus</keyword>
<keyword evidence="8" id="KW-0131">Cell cycle</keyword>
<dbReference type="InterPro" id="IPR051421">
    <property type="entry name" value="RNA_Proc_DNA_Dmg_Regulator"/>
</dbReference>
<accession>A0AAV2THC1</accession>
<evidence type="ECO:0000256" key="4">
    <source>
        <dbReference type="ARBA" id="ARBA00022490"/>
    </source>
</evidence>
<feature type="region of interest" description="Disordered" evidence="9">
    <location>
        <begin position="105"/>
        <end position="137"/>
    </location>
</feature>
<dbReference type="GO" id="GO:0006397">
    <property type="term" value="P:mRNA processing"/>
    <property type="evidence" value="ECO:0007669"/>
    <property type="project" value="UniProtKB-KW"/>
</dbReference>
<evidence type="ECO:0000259" key="10">
    <source>
        <dbReference type="Pfam" id="PF13297"/>
    </source>
</evidence>
<feature type="compositionally biased region" description="Basic and acidic residues" evidence="9">
    <location>
        <begin position="266"/>
        <end position="279"/>
    </location>
</feature>
<evidence type="ECO:0000256" key="5">
    <source>
        <dbReference type="ARBA" id="ARBA00022664"/>
    </source>
</evidence>
<evidence type="ECO:0000313" key="12">
    <source>
        <dbReference type="EMBL" id="CAL5134548.1"/>
    </source>
</evidence>
<dbReference type="GO" id="GO:0008380">
    <property type="term" value="P:RNA splicing"/>
    <property type="evidence" value="ECO:0007669"/>
    <property type="project" value="UniProtKB-KW"/>
</dbReference>
<feature type="compositionally biased region" description="Low complexity" evidence="9">
    <location>
        <begin position="289"/>
        <end position="304"/>
    </location>
</feature>
<protein>
    <recommendedName>
        <fullName evidence="14">Replication stress response regulator SDE2</fullName>
    </recommendedName>
</protein>
<evidence type="ECO:0000313" key="13">
    <source>
        <dbReference type="Proteomes" id="UP001497525"/>
    </source>
</evidence>
<keyword evidence="4" id="KW-0963">Cytoplasm</keyword>
<dbReference type="Pfam" id="PF22782">
    <property type="entry name" value="SDE2"/>
    <property type="match status" value="1"/>
</dbReference>
<comment type="subcellular location">
    <subcellularLocation>
        <location evidence="2">Cytoplasm</location>
    </subcellularLocation>
    <subcellularLocation>
        <location evidence="1">Nucleus</location>
    </subcellularLocation>
</comment>
<comment type="caution">
    <text evidence="12">The sequence shown here is derived from an EMBL/GenBank/DDBJ whole genome shotgun (WGS) entry which is preliminary data.</text>
</comment>
<sequence>MGNKQPQRNPSMLAESVMVDSDFFYTCEGRPVYDLASLPEDAIVEKHFKLRGGKGGFGSMLRAIGSQIEKTTNHEMCRDLSGRRMRDVNTEQKLREWYAKASDREREKLQKYHEKKQKRQEMLAKGPLPGHKFSDKEYERQKRKITYELHGAIDAAIATILKEKSSTSKSNPSASSTAEPQTKRKRLWIEGFDENISSSSSVDSSDSSSDGNISSGDDRPDEATQQIAPSSSVGGSESKEEAKSSGFVSFSSDGNRIVNSPVLSEGKTDLAKSSPEKTAEQQSQPNTEPPASSSSSTSAPAAKPLSEEQLMEATSSKDLEHYGLDVLKSSLTTRGLKCGGTLSERATRLFSVRGLKPEDYPHKIRVRNT</sequence>
<evidence type="ECO:0000256" key="7">
    <source>
        <dbReference type="ARBA" id="ARBA00023242"/>
    </source>
</evidence>
<evidence type="ECO:0000256" key="8">
    <source>
        <dbReference type="ARBA" id="ARBA00023306"/>
    </source>
</evidence>
<evidence type="ECO:0000256" key="1">
    <source>
        <dbReference type="ARBA" id="ARBA00004123"/>
    </source>
</evidence>
<evidence type="ECO:0000256" key="6">
    <source>
        <dbReference type="ARBA" id="ARBA00023187"/>
    </source>
</evidence>
<dbReference type="InterPro" id="IPR025086">
    <property type="entry name" value="SDE2/SF3A3_SAP"/>
</dbReference>
<feature type="domain" description="SDE2-like" evidence="11">
    <location>
        <begin position="52"/>
        <end position="153"/>
    </location>
</feature>
<evidence type="ECO:0000256" key="3">
    <source>
        <dbReference type="ARBA" id="ARBA00008726"/>
    </source>
</evidence>